<comment type="caution">
    <text evidence="1">The sequence shown here is derived from an EMBL/GenBank/DDBJ whole genome shotgun (WGS) entry which is preliminary data.</text>
</comment>
<reference evidence="1" key="1">
    <citation type="submission" date="2017-02" db="EMBL/GenBank/DDBJ databases">
        <title>Delving into the versatile metabolic prowess of the omnipresent phylum Bacteroidetes.</title>
        <authorList>
            <person name="Nobu M.K."/>
            <person name="Mei R."/>
            <person name="Narihiro T."/>
            <person name="Kuroda K."/>
            <person name="Liu W.-T."/>
        </authorList>
    </citation>
    <scope>NUCLEOTIDE SEQUENCE</scope>
    <source>
        <strain evidence="1">ADurb.Bin276</strain>
    </source>
</reference>
<accession>A0A1V5SL02</accession>
<dbReference type="EMBL" id="MWBQ01000168">
    <property type="protein sequence ID" value="OQA55236.1"/>
    <property type="molecule type" value="Genomic_DNA"/>
</dbReference>
<proteinExistence type="predicted"/>
<dbReference type="AlphaFoldDB" id="A0A1V5SL02"/>
<gene>
    <name evidence="1" type="ORF">BWY41_01710</name>
</gene>
<dbReference type="Proteomes" id="UP000485569">
    <property type="component" value="Unassembled WGS sequence"/>
</dbReference>
<evidence type="ECO:0000313" key="1">
    <source>
        <dbReference type="EMBL" id="OQA55236.1"/>
    </source>
</evidence>
<organism evidence="1">
    <name type="scientific">Candidatus Atribacter allofermentans</name>
    <dbReference type="NCBI Taxonomy" id="1852833"/>
    <lineage>
        <taxon>Bacteria</taxon>
        <taxon>Pseudomonadati</taxon>
        <taxon>Atribacterota</taxon>
        <taxon>Atribacteria</taxon>
        <taxon>Atribacterales</taxon>
        <taxon>Atribacteraceae</taxon>
        <taxon>Atribacter</taxon>
    </lineage>
</organism>
<name>A0A1V5SL02_9BACT</name>
<sequence>MKKNPVTEYVRAVETKYPMALWKFSVLDQACFPMIIRGTRIFDVQIKP</sequence>
<protein>
    <submittedName>
        <fullName evidence="1">Uncharacterized protein</fullName>
    </submittedName>
</protein>